<keyword evidence="7 9" id="KW-0472">Membrane</keyword>
<feature type="transmembrane region" description="Helical" evidence="9">
    <location>
        <begin position="386"/>
        <end position="401"/>
    </location>
</feature>
<dbReference type="InterPro" id="IPR050297">
    <property type="entry name" value="LipidA_mod_glycosyltrf_83"/>
</dbReference>
<evidence type="ECO:0008006" key="12">
    <source>
        <dbReference type="Google" id="ProtNLM"/>
    </source>
</evidence>
<dbReference type="PANTHER" id="PTHR33908:SF11">
    <property type="entry name" value="MEMBRANE PROTEIN"/>
    <property type="match status" value="1"/>
</dbReference>
<feature type="transmembrane region" description="Helical" evidence="9">
    <location>
        <begin position="293"/>
        <end position="312"/>
    </location>
</feature>
<dbReference type="PANTHER" id="PTHR33908">
    <property type="entry name" value="MANNOSYLTRANSFERASE YKCB-RELATED"/>
    <property type="match status" value="1"/>
</dbReference>
<keyword evidence="2" id="KW-1003">Cell membrane</keyword>
<evidence type="ECO:0000313" key="11">
    <source>
        <dbReference type="Proteomes" id="UP000231542"/>
    </source>
</evidence>
<evidence type="ECO:0000256" key="4">
    <source>
        <dbReference type="ARBA" id="ARBA00022679"/>
    </source>
</evidence>
<evidence type="ECO:0000256" key="6">
    <source>
        <dbReference type="ARBA" id="ARBA00022989"/>
    </source>
</evidence>
<feature type="transmembrane region" description="Helical" evidence="9">
    <location>
        <begin position="29"/>
        <end position="48"/>
    </location>
</feature>
<evidence type="ECO:0000256" key="9">
    <source>
        <dbReference type="SAM" id="Phobius"/>
    </source>
</evidence>
<evidence type="ECO:0000256" key="8">
    <source>
        <dbReference type="ARBA" id="ARBA00024033"/>
    </source>
</evidence>
<feature type="transmembrane region" description="Helical" evidence="9">
    <location>
        <begin position="225"/>
        <end position="241"/>
    </location>
</feature>
<dbReference type="GO" id="GO:0009103">
    <property type="term" value="P:lipopolysaccharide biosynthetic process"/>
    <property type="evidence" value="ECO:0007669"/>
    <property type="project" value="UniProtKB-ARBA"/>
</dbReference>
<dbReference type="Proteomes" id="UP000231542">
    <property type="component" value="Unassembled WGS sequence"/>
</dbReference>
<keyword evidence="3" id="KW-0328">Glycosyltransferase</keyword>
<dbReference type="GO" id="GO:0016763">
    <property type="term" value="F:pentosyltransferase activity"/>
    <property type="evidence" value="ECO:0007669"/>
    <property type="project" value="TreeGrafter"/>
</dbReference>
<feature type="transmembrane region" description="Helical" evidence="9">
    <location>
        <begin position="202"/>
        <end position="219"/>
    </location>
</feature>
<feature type="transmembrane region" description="Helical" evidence="9">
    <location>
        <begin position="407"/>
        <end position="422"/>
    </location>
</feature>
<feature type="transmembrane region" description="Helical" evidence="9">
    <location>
        <begin position="60"/>
        <end position="80"/>
    </location>
</feature>
<dbReference type="GO" id="GO:0016758">
    <property type="term" value="F:hexosyltransferase activity"/>
    <property type="evidence" value="ECO:0007669"/>
    <property type="project" value="InterPro"/>
</dbReference>
<keyword evidence="4" id="KW-0808">Transferase</keyword>
<evidence type="ECO:0000256" key="7">
    <source>
        <dbReference type="ARBA" id="ARBA00023136"/>
    </source>
</evidence>
<evidence type="ECO:0000256" key="1">
    <source>
        <dbReference type="ARBA" id="ARBA00004651"/>
    </source>
</evidence>
<protein>
    <recommendedName>
        <fullName evidence="12">Glycosyltransferase RgtA/B/C/D-like domain-containing protein</fullName>
    </recommendedName>
</protein>
<comment type="similarity">
    <text evidence="8">Belongs to the glycosyltransferase 87 family.</text>
</comment>
<gene>
    <name evidence="10" type="ORF">COT24_01510</name>
</gene>
<dbReference type="EMBL" id="PEXU01000019">
    <property type="protein sequence ID" value="PIS42789.1"/>
    <property type="molecule type" value="Genomic_DNA"/>
</dbReference>
<comment type="caution">
    <text evidence="10">The sequence shown here is derived from an EMBL/GenBank/DDBJ whole genome shotgun (WGS) entry which is preliminary data.</text>
</comment>
<proteinExistence type="inferred from homology"/>
<evidence type="ECO:0000256" key="2">
    <source>
        <dbReference type="ARBA" id="ARBA00022475"/>
    </source>
</evidence>
<keyword evidence="6 9" id="KW-1133">Transmembrane helix</keyword>
<dbReference type="GO" id="GO:0005886">
    <property type="term" value="C:plasma membrane"/>
    <property type="evidence" value="ECO:0007669"/>
    <property type="project" value="UniProtKB-SubCell"/>
</dbReference>
<dbReference type="Pfam" id="PF09594">
    <property type="entry name" value="GT87"/>
    <property type="match status" value="1"/>
</dbReference>
<feature type="transmembrane region" description="Helical" evidence="9">
    <location>
        <begin position="355"/>
        <end position="374"/>
    </location>
</feature>
<accession>A0A2H0YWX5</accession>
<evidence type="ECO:0000313" key="10">
    <source>
        <dbReference type="EMBL" id="PIS42789.1"/>
    </source>
</evidence>
<dbReference type="InterPro" id="IPR018584">
    <property type="entry name" value="GT87"/>
</dbReference>
<name>A0A2H0YWX5_9BACT</name>
<keyword evidence="5 9" id="KW-0812">Transmembrane</keyword>
<feature type="transmembrane region" description="Helical" evidence="9">
    <location>
        <begin position="319"/>
        <end position="343"/>
    </location>
</feature>
<organism evidence="10 11">
    <name type="scientific">Candidatus Kerfeldbacteria bacterium CG08_land_8_20_14_0_20_40_16</name>
    <dbReference type="NCBI Taxonomy" id="2014244"/>
    <lineage>
        <taxon>Bacteria</taxon>
        <taxon>Candidatus Kerfeldiibacteriota</taxon>
    </lineage>
</organism>
<sequence>MISLNTILLFLLVFVRLSTTNDSNQDARIFIYFIFFLIILGLVFIDLLTRYQKKCHDYFILAKSLLIGFMILIVIFIPFVSNICNRNKGDEYSLIHDGIVQTEEAIKYLLAGKNFYTENYLGTPLAEWGDGKIQEFRSGEVFTNPALYHNVYPPFYFLSSVPFYWAAETFFHWYDQRIVLAIALVLSVFFLIKLGKLKEKTLLVIILFLFNPPFIHYFIEGRNDIFVIFLIILTVYFLARGKNRASSISFALACLSKQSVWLLLPFYFLYLYFQNSNSFSKMVQRVKAVLSQTYPMIIIGVIILLPFLIWDFHSFWEDIFLYPSGKLLTSYPITGYGFSQFLAMTKTGVESIFDYFPFWIIQFIVGIPLFYFLYRVQKRNNSLNQMLTNYGIFLFVFWLFSRFFNDNYIVFIVTIFVLAYLFEKKKTNGVMEEDKL</sequence>
<feature type="transmembrane region" description="Helical" evidence="9">
    <location>
        <begin position="248"/>
        <end position="273"/>
    </location>
</feature>
<evidence type="ECO:0000256" key="5">
    <source>
        <dbReference type="ARBA" id="ARBA00022692"/>
    </source>
</evidence>
<reference evidence="10 11" key="1">
    <citation type="submission" date="2017-09" db="EMBL/GenBank/DDBJ databases">
        <title>Depth-based differentiation of microbial function through sediment-hosted aquifers and enrichment of novel symbionts in the deep terrestrial subsurface.</title>
        <authorList>
            <person name="Probst A.J."/>
            <person name="Ladd B."/>
            <person name="Jarett J.K."/>
            <person name="Geller-Mcgrath D.E."/>
            <person name="Sieber C.M."/>
            <person name="Emerson J.B."/>
            <person name="Anantharaman K."/>
            <person name="Thomas B.C."/>
            <person name="Malmstrom R."/>
            <person name="Stieglmeier M."/>
            <person name="Klingl A."/>
            <person name="Woyke T."/>
            <person name="Ryan C.M."/>
            <person name="Banfield J.F."/>
        </authorList>
    </citation>
    <scope>NUCLEOTIDE SEQUENCE [LARGE SCALE GENOMIC DNA]</scope>
    <source>
        <strain evidence="10">CG08_land_8_20_14_0_20_40_16</strain>
    </source>
</reference>
<feature type="transmembrane region" description="Helical" evidence="9">
    <location>
        <begin position="178"/>
        <end position="195"/>
    </location>
</feature>
<dbReference type="AlphaFoldDB" id="A0A2H0YWX5"/>
<comment type="subcellular location">
    <subcellularLocation>
        <location evidence="1">Cell membrane</location>
        <topology evidence="1">Multi-pass membrane protein</topology>
    </subcellularLocation>
</comment>
<evidence type="ECO:0000256" key="3">
    <source>
        <dbReference type="ARBA" id="ARBA00022676"/>
    </source>
</evidence>